<feature type="domain" description="AMP-activated protein kinase glycogen-binding" evidence="1">
    <location>
        <begin position="163"/>
        <end position="227"/>
    </location>
</feature>
<dbReference type="InterPro" id="IPR014756">
    <property type="entry name" value="Ig_E-set"/>
</dbReference>
<dbReference type="AlphaFoldDB" id="F5Y811"/>
<dbReference type="CDD" id="cd02859">
    <property type="entry name" value="E_set_AMPKbeta_like_N"/>
    <property type="match status" value="1"/>
</dbReference>
<sequence>MATALLILTIGIIGAADLESYQFIDRLLTLPGPGAPVIFEDTVIFTAPSSYRRVGISFAFEGYSRVYWYKKLMIPEDPAVIAAMGKKKNINPNKDSGILFHVQTIPEDIGNLDYRMVIEGLWTPDPLNPLAVRDEAGLTQSRVAIPVRAKPPSTFDAPAGSLRFTYNSAPGETITVGGTFNGWDPFMYELRETSPGVYTLTLALPPGTYQYVFFHRGERLLDPHNPNKIYTKQGMTASVAKIP</sequence>
<dbReference type="InterPro" id="IPR013783">
    <property type="entry name" value="Ig-like_fold"/>
</dbReference>
<dbReference type="InterPro" id="IPR032640">
    <property type="entry name" value="AMPK1_CBM"/>
</dbReference>
<reference evidence="3" key="1">
    <citation type="submission" date="2009-12" db="EMBL/GenBank/DDBJ databases">
        <title>Complete sequence of Treponema azotonutricium strain ZAS-9.</title>
        <authorList>
            <person name="Tetu S.G."/>
            <person name="Matson E."/>
            <person name="Ren Q."/>
            <person name="Seshadri R."/>
            <person name="Elbourne L."/>
            <person name="Hassan K.A."/>
            <person name="Durkin A."/>
            <person name="Radune D."/>
            <person name="Mohamoud Y."/>
            <person name="Shay R."/>
            <person name="Jin S."/>
            <person name="Zhang X."/>
            <person name="Lucey K."/>
            <person name="Ballor N.R."/>
            <person name="Ottesen E."/>
            <person name="Rosenthal R."/>
            <person name="Allen A."/>
            <person name="Leadbetter J.R."/>
            <person name="Paulsen I.T."/>
        </authorList>
    </citation>
    <scope>NUCLEOTIDE SEQUENCE [LARGE SCALE GENOMIC DNA]</scope>
    <source>
        <strain evidence="3">ATCC BAA-888 / DSM 13862 / ZAS-9</strain>
    </source>
</reference>
<dbReference type="Gene3D" id="2.60.40.10">
    <property type="entry name" value="Immunoglobulins"/>
    <property type="match status" value="1"/>
</dbReference>
<dbReference type="EMBL" id="CP001841">
    <property type="protein sequence ID" value="AEF83475.1"/>
    <property type="molecule type" value="Genomic_DNA"/>
</dbReference>
<dbReference type="STRING" id="545695.TREAZ_2296"/>
<dbReference type="SUPFAM" id="SSF81296">
    <property type="entry name" value="E set domains"/>
    <property type="match status" value="1"/>
</dbReference>
<name>F5Y811_LEAAZ</name>
<keyword evidence="3" id="KW-1185">Reference proteome</keyword>
<evidence type="ECO:0000313" key="3">
    <source>
        <dbReference type="Proteomes" id="UP000009222"/>
    </source>
</evidence>
<dbReference type="HOGENOM" id="CLU_100242_0_0_12"/>
<dbReference type="Proteomes" id="UP000009222">
    <property type="component" value="Chromosome"/>
</dbReference>
<gene>
    <name evidence="2" type="ordered locus">TREAZ_2296</name>
</gene>
<dbReference type="InParanoid" id="F5Y811"/>
<protein>
    <submittedName>
        <fullName evidence="2">Isoamylase N-terminal domain protein</fullName>
    </submittedName>
</protein>
<proteinExistence type="predicted"/>
<reference evidence="2 3" key="2">
    <citation type="journal article" date="2011" name="ISME J.">
        <title>RNA-seq reveals cooperative metabolic interactions between two termite-gut spirochete species in co-culture.</title>
        <authorList>
            <person name="Rosenthal A.Z."/>
            <person name="Matson E.G."/>
            <person name="Eldar A."/>
            <person name="Leadbetter J.R."/>
        </authorList>
    </citation>
    <scope>NUCLEOTIDE SEQUENCE [LARGE SCALE GENOMIC DNA]</scope>
    <source>
        <strain evidence="3">ATCC BAA-888 / DSM 13862 / ZAS-9</strain>
    </source>
</reference>
<dbReference type="eggNOG" id="COG0296">
    <property type="taxonomic scope" value="Bacteria"/>
</dbReference>
<organism evidence="2 3">
    <name type="scientific">Leadbettera azotonutricia (strain ATCC BAA-888 / DSM 13862 / ZAS-9)</name>
    <name type="common">Treponema azotonutricium</name>
    <dbReference type="NCBI Taxonomy" id="545695"/>
    <lineage>
        <taxon>Bacteria</taxon>
        <taxon>Pseudomonadati</taxon>
        <taxon>Spirochaetota</taxon>
        <taxon>Spirochaetia</taxon>
        <taxon>Spirochaetales</taxon>
        <taxon>Breznakiellaceae</taxon>
        <taxon>Leadbettera</taxon>
    </lineage>
</organism>
<dbReference type="KEGG" id="taz:TREAZ_2296"/>
<evidence type="ECO:0000313" key="2">
    <source>
        <dbReference type="EMBL" id="AEF83475.1"/>
    </source>
</evidence>
<evidence type="ECO:0000259" key="1">
    <source>
        <dbReference type="Pfam" id="PF16561"/>
    </source>
</evidence>
<dbReference type="Pfam" id="PF16561">
    <property type="entry name" value="AMPK1_CBM"/>
    <property type="match status" value="1"/>
</dbReference>
<accession>F5Y811</accession>